<dbReference type="GeneID" id="116417875"/>
<dbReference type="InParanoid" id="A0A7M7QK18"/>
<feature type="compositionally biased region" description="Low complexity" evidence="1">
    <location>
        <begin position="58"/>
        <end position="68"/>
    </location>
</feature>
<proteinExistence type="predicted"/>
<name>A0A7M7QK18_NASVI</name>
<protein>
    <submittedName>
        <fullName evidence="2">Uncharacterized protein</fullName>
    </submittedName>
</protein>
<accession>A0A7M7QK18</accession>
<dbReference type="KEGG" id="nvi:116417875"/>
<sequence>MIMKLNNDIQCQICNEKGNSGKYCPKLMAQQQATNNSKASYRNQNYNNYNSKYRKNKNYNNQNRNSNNPNWKPISCEYCKNQQMNQSIEISAKAKECDFKDILTTMKETGEELSKAEEKLMFDGKEYQHISFDIDYIPEGAQLVDKLGIEESLILNIEAIDAFEKTKQLKKPNRQEV</sequence>
<reference evidence="2" key="1">
    <citation type="submission" date="2021-01" db="UniProtKB">
        <authorList>
            <consortium name="EnsemblMetazoa"/>
        </authorList>
    </citation>
    <scope>IDENTIFICATION</scope>
</reference>
<dbReference type="AlphaFoldDB" id="A0A7M7QK18"/>
<feature type="compositionally biased region" description="Low complexity" evidence="1">
    <location>
        <begin position="40"/>
        <end position="51"/>
    </location>
</feature>
<dbReference type="Proteomes" id="UP000002358">
    <property type="component" value="Unassembled WGS sequence"/>
</dbReference>
<organism evidence="2 3">
    <name type="scientific">Nasonia vitripennis</name>
    <name type="common">Parasitic wasp</name>
    <dbReference type="NCBI Taxonomy" id="7425"/>
    <lineage>
        <taxon>Eukaryota</taxon>
        <taxon>Metazoa</taxon>
        <taxon>Ecdysozoa</taxon>
        <taxon>Arthropoda</taxon>
        <taxon>Hexapoda</taxon>
        <taxon>Insecta</taxon>
        <taxon>Pterygota</taxon>
        <taxon>Neoptera</taxon>
        <taxon>Endopterygota</taxon>
        <taxon>Hymenoptera</taxon>
        <taxon>Apocrita</taxon>
        <taxon>Proctotrupomorpha</taxon>
        <taxon>Chalcidoidea</taxon>
        <taxon>Pteromalidae</taxon>
        <taxon>Pteromalinae</taxon>
        <taxon>Nasonia</taxon>
    </lineage>
</organism>
<evidence type="ECO:0000313" key="3">
    <source>
        <dbReference type="Proteomes" id="UP000002358"/>
    </source>
</evidence>
<evidence type="ECO:0000313" key="2">
    <source>
        <dbReference type="EnsemblMetazoa" id="XP_031788838"/>
    </source>
</evidence>
<dbReference type="RefSeq" id="XP_031788838.1">
    <property type="nucleotide sequence ID" value="XM_031932978.1"/>
</dbReference>
<evidence type="ECO:0000256" key="1">
    <source>
        <dbReference type="SAM" id="MobiDB-lite"/>
    </source>
</evidence>
<dbReference type="EnsemblMetazoa" id="XM_031932978">
    <property type="protein sequence ID" value="XP_031788838"/>
    <property type="gene ID" value="LOC116417875"/>
</dbReference>
<keyword evidence="3" id="KW-1185">Reference proteome</keyword>
<feature type="region of interest" description="Disordered" evidence="1">
    <location>
        <begin position="35"/>
        <end position="68"/>
    </location>
</feature>